<dbReference type="SUPFAM" id="SSF47781">
    <property type="entry name" value="RuvA domain 2-like"/>
    <property type="match status" value="1"/>
</dbReference>
<dbReference type="SMART" id="SM00278">
    <property type="entry name" value="HhH1"/>
    <property type="match status" value="3"/>
</dbReference>
<dbReference type="EMBL" id="UINC01001288">
    <property type="protein sequence ID" value="SUZ76696.1"/>
    <property type="molecule type" value="Genomic_DNA"/>
</dbReference>
<dbReference type="GO" id="GO:0006310">
    <property type="term" value="P:DNA recombination"/>
    <property type="evidence" value="ECO:0007669"/>
    <property type="project" value="InterPro"/>
</dbReference>
<dbReference type="GO" id="GO:0043139">
    <property type="term" value="F:5'-3' DNA helicase activity"/>
    <property type="evidence" value="ECO:0007669"/>
    <property type="project" value="InterPro"/>
</dbReference>
<dbReference type="PANTHER" id="PTHR43788:SF6">
    <property type="entry name" value="DNA HELICASE B"/>
    <property type="match status" value="1"/>
</dbReference>
<evidence type="ECO:0008006" key="6">
    <source>
        <dbReference type="Google" id="ProtNLM"/>
    </source>
</evidence>
<dbReference type="InterPro" id="IPR003583">
    <property type="entry name" value="Hlx-hairpin-Hlx_DNA-bd_motif"/>
</dbReference>
<dbReference type="InterPro" id="IPR027417">
    <property type="entry name" value="P-loop_NTPase"/>
</dbReference>
<feature type="domain" description="AAA+ ATPase" evidence="4">
    <location>
        <begin position="342"/>
        <end position="481"/>
    </location>
</feature>
<feature type="domain" description="Helix-hairpin-helix DNA-binding motif class 1" evidence="3">
    <location>
        <begin position="122"/>
        <end position="141"/>
    </location>
</feature>
<dbReference type="GO" id="GO:0017116">
    <property type="term" value="F:single-stranded DNA helicase activity"/>
    <property type="evidence" value="ECO:0007669"/>
    <property type="project" value="TreeGrafter"/>
</dbReference>
<keyword evidence="2" id="KW-0067">ATP-binding</keyword>
<dbReference type="SUPFAM" id="SSF52540">
    <property type="entry name" value="P-loop containing nucleoside triphosphate hydrolases"/>
    <property type="match status" value="2"/>
</dbReference>
<dbReference type="InterPro" id="IPR006345">
    <property type="entry name" value="RecD2"/>
</dbReference>
<feature type="domain" description="Helix-hairpin-helix DNA-binding motif class 1" evidence="3">
    <location>
        <begin position="87"/>
        <end position="108"/>
    </location>
</feature>
<sequence length="735" mass="82707">MAEDFVSLVGTLEKILYTNPENGFLIGTFLTENSIRPITVKGIVFNTHEHETLRLKGSWENHKIYGRQFSIREFMPVEPTSEEGMVRYLSSEVFKGIGKKTAERIVKKFGKDTFKIIDSSPKLLSKVKGVGKKQQKSLLEAWDDQRGLRDVMTFLRGVGISHAYAQRIFAKNGLNSIPLIKANPYQLTDIPGIGFLTADGIARNLGFDNNSPHRADAGLLYMLEQQALNGHTCFPRRDLLEKTVQELNIDSSMLESSIRQLLEDRLLNSEKIEDASGIEQELVSRPRFYKAERRVAENIFRILNSEAYTVYEGESYLIEEQERKVGLKLDPAQREAVEAALQHKVLIITGGPGTGKTTIVRFILGLMRTRIPAIALAAPTGRAAKRITETTGAAASTIHRLLEASNIGFQRDRENPLEQELLILDETSMIDTLLMDSLLEAVPSASRLILVGDVDQLPSVGAGAVLSDLIESRSIPVVRLDHIFRQAADSFITVNAHKVRRGEMPDFSSSNRQTEDDNQLLDFYFIKESNPEKIVEKILLMSTERIPQRFELDPMMDIQVLTPMHRGVTGAIHLNRKLQDVINPDAKGLEHREQWFRIGDKVMQQQNDYEKLVFNGDLGRIVNCDPKTKELHVQFDQQIVHYQGKEIDQLSLAYAITVHKSQGSEYSAVIVPLTTHHYMMLQRNLLYTAITRGKQLVVLIGTDAAIKKAVENEGSTRRFTGLLHQLSELGAAPLF</sequence>
<organism evidence="5">
    <name type="scientific">marine metagenome</name>
    <dbReference type="NCBI Taxonomy" id="408172"/>
    <lineage>
        <taxon>unclassified sequences</taxon>
        <taxon>metagenomes</taxon>
        <taxon>ecological metagenomes</taxon>
    </lineage>
</organism>
<dbReference type="InterPro" id="IPR027785">
    <property type="entry name" value="UvrD-like_helicase_C"/>
</dbReference>
<accession>A0A381QBK5</accession>
<dbReference type="PANTHER" id="PTHR43788">
    <property type="entry name" value="DNA2/NAM7 HELICASE FAMILY MEMBER"/>
    <property type="match status" value="1"/>
</dbReference>
<dbReference type="Pfam" id="PF18335">
    <property type="entry name" value="SH3_13"/>
    <property type="match status" value="1"/>
</dbReference>
<evidence type="ECO:0000259" key="3">
    <source>
        <dbReference type="SMART" id="SM00278"/>
    </source>
</evidence>
<keyword evidence="1" id="KW-0547">Nucleotide-binding</keyword>
<dbReference type="GO" id="GO:0003677">
    <property type="term" value="F:DNA binding"/>
    <property type="evidence" value="ECO:0007669"/>
    <property type="project" value="InterPro"/>
</dbReference>
<evidence type="ECO:0000256" key="1">
    <source>
        <dbReference type="ARBA" id="ARBA00022741"/>
    </source>
</evidence>
<dbReference type="Pfam" id="PF14490">
    <property type="entry name" value="HHH_RecD2"/>
    <property type="match status" value="1"/>
</dbReference>
<dbReference type="InterPro" id="IPR010994">
    <property type="entry name" value="RuvA_2-like"/>
</dbReference>
<dbReference type="HAMAP" id="MF_01488">
    <property type="entry name" value="RecD2"/>
    <property type="match status" value="1"/>
</dbReference>
<dbReference type="InterPro" id="IPR003593">
    <property type="entry name" value="AAA+_ATPase"/>
</dbReference>
<proteinExistence type="inferred from homology"/>
<dbReference type="Gene3D" id="1.10.10.2220">
    <property type="match status" value="1"/>
</dbReference>
<dbReference type="Gene3D" id="1.10.150.20">
    <property type="entry name" value="5' to 3' exonuclease, C-terminal subdomain"/>
    <property type="match status" value="1"/>
</dbReference>
<evidence type="ECO:0000313" key="5">
    <source>
        <dbReference type="EMBL" id="SUZ76696.1"/>
    </source>
</evidence>
<dbReference type="CDD" id="cd17933">
    <property type="entry name" value="DEXSc_RecD-like"/>
    <property type="match status" value="1"/>
</dbReference>
<dbReference type="Gene3D" id="3.40.50.300">
    <property type="entry name" value="P-loop containing nucleotide triphosphate hydrolases"/>
    <property type="match status" value="2"/>
</dbReference>
<dbReference type="AlphaFoldDB" id="A0A381QBK5"/>
<dbReference type="Pfam" id="PF23139">
    <property type="entry name" value="OB_YrrC"/>
    <property type="match status" value="1"/>
</dbReference>
<dbReference type="Pfam" id="PF14520">
    <property type="entry name" value="HHH_5"/>
    <property type="match status" value="1"/>
</dbReference>
<dbReference type="GO" id="GO:0009338">
    <property type="term" value="C:exodeoxyribonuclease V complex"/>
    <property type="evidence" value="ECO:0007669"/>
    <property type="project" value="TreeGrafter"/>
</dbReference>
<name>A0A381QBK5_9ZZZZ</name>
<dbReference type="Gene3D" id="2.30.30.940">
    <property type="match status" value="1"/>
</dbReference>
<dbReference type="CDD" id="cd18809">
    <property type="entry name" value="SF1_C_RecD"/>
    <property type="match status" value="1"/>
</dbReference>
<dbReference type="GO" id="GO:0005524">
    <property type="term" value="F:ATP binding"/>
    <property type="evidence" value="ECO:0007669"/>
    <property type="project" value="UniProtKB-KW"/>
</dbReference>
<dbReference type="InterPro" id="IPR055446">
    <property type="entry name" value="RecD2_N_OB"/>
</dbReference>
<protein>
    <recommendedName>
        <fullName evidence="6">AAA+ ATPase domain-containing protein</fullName>
    </recommendedName>
</protein>
<evidence type="ECO:0000259" key="4">
    <source>
        <dbReference type="SMART" id="SM00382"/>
    </source>
</evidence>
<dbReference type="Pfam" id="PF13245">
    <property type="entry name" value="AAA_19"/>
    <property type="match status" value="1"/>
</dbReference>
<feature type="domain" description="Helix-hairpin-helix DNA-binding motif class 1" evidence="3">
    <location>
        <begin position="185"/>
        <end position="204"/>
    </location>
</feature>
<dbReference type="InterPro" id="IPR041451">
    <property type="entry name" value="RecD2_SH13"/>
</dbReference>
<gene>
    <name evidence="5" type="ORF">METZ01_LOCUS29550</name>
</gene>
<evidence type="ECO:0000256" key="2">
    <source>
        <dbReference type="ARBA" id="ARBA00022840"/>
    </source>
</evidence>
<dbReference type="NCBIfam" id="TIGR01448">
    <property type="entry name" value="recD_rel"/>
    <property type="match status" value="1"/>
</dbReference>
<dbReference type="SMART" id="SM00382">
    <property type="entry name" value="AAA"/>
    <property type="match status" value="1"/>
</dbReference>
<dbReference type="Pfam" id="PF13538">
    <property type="entry name" value="UvrD_C_2"/>
    <property type="match status" value="1"/>
</dbReference>
<dbReference type="InterPro" id="IPR050534">
    <property type="entry name" value="Coronavir_polyprotein_1ab"/>
</dbReference>
<reference evidence="5" key="1">
    <citation type="submission" date="2018-05" db="EMBL/GenBank/DDBJ databases">
        <authorList>
            <person name="Lanie J.A."/>
            <person name="Ng W.-L."/>
            <person name="Kazmierczak K.M."/>
            <person name="Andrzejewski T.M."/>
            <person name="Davidsen T.M."/>
            <person name="Wayne K.J."/>
            <person name="Tettelin H."/>
            <person name="Glass J.I."/>
            <person name="Rusch D."/>
            <person name="Podicherti R."/>
            <person name="Tsui H.-C.T."/>
            <person name="Winkler M.E."/>
        </authorList>
    </citation>
    <scope>NUCLEOTIDE SEQUENCE</scope>
</reference>
<dbReference type="InterPro" id="IPR029493">
    <property type="entry name" value="RecD2-like_HHH"/>
</dbReference>
<dbReference type="GO" id="GO:0006281">
    <property type="term" value="P:DNA repair"/>
    <property type="evidence" value="ECO:0007669"/>
    <property type="project" value="InterPro"/>
</dbReference>